<proteinExistence type="predicted"/>
<dbReference type="InterPro" id="IPR011256">
    <property type="entry name" value="Reg_factor_effector_dom_sf"/>
</dbReference>
<dbReference type="Proteomes" id="UP000186607">
    <property type="component" value="Unassembled WGS sequence"/>
</dbReference>
<dbReference type="OrthoDB" id="9773308at2"/>
<dbReference type="EMBL" id="MSTI01000028">
    <property type="protein sequence ID" value="OLV19575.1"/>
    <property type="molecule type" value="Genomic_DNA"/>
</dbReference>
<name>A0A1U7P319_9DEIO</name>
<comment type="caution">
    <text evidence="1">The sequence shown here is derived from an EMBL/GenBank/DDBJ whole genome shotgun (WGS) entry which is preliminary data.</text>
</comment>
<sequence>MTQHFNVQQRSVPAQQVATLSRRLRVEDLPHFIGGGMADLHRHIQVQGATAAGIPFVVYHGQVNADSDGPVEVCVPYSGSLTPTGGLTLREEPAHHEAYATLTKAQFDFPGILEAYDATAVYASAHGRSSSLSPREVYPHGWDGLKDSDPAGDVAWPFVPQQD</sequence>
<accession>A0A1U7P319</accession>
<dbReference type="Gene3D" id="3.20.80.10">
    <property type="entry name" value="Regulatory factor, effector binding domain"/>
    <property type="match status" value="1"/>
</dbReference>
<dbReference type="RefSeq" id="WP_075830727.1">
    <property type="nucleotide sequence ID" value="NZ_MSTI01000028.1"/>
</dbReference>
<keyword evidence="2" id="KW-1185">Reference proteome</keyword>
<organism evidence="1 2">
    <name type="scientific">Deinococcus marmoris</name>
    <dbReference type="NCBI Taxonomy" id="249408"/>
    <lineage>
        <taxon>Bacteria</taxon>
        <taxon>Thermotogati</taxon>
        <taxon>Deinococcota</taxon>
        <taxon>Deinococci</taxon>
        <taxon>Deinococcales</taxon>
        <taxon>Deinococcaceae</taxon>
        <taxon>Deinococcus</taxon>
    </lineage>
</organism>
<dbReference type="STRING" id="249408.BOO71_0002464"/>
<protein>
    <submittedName>
        <fullName evidence="1">Transcriptional regulator, MerR family</fullName>
    </submittedName>
</protein>
<gene>
    <name evidence="1" type="ORF">BOO71_0002464</name>
</gene>
<dbReference type="AlphaFoldDB" id="A0A1U7P319"/>
<evidence type="ECO:0000313" key="1">
    <source>
        <dbReference type="EMBL" id="OLV19575.1"/>
    </source>
</evidence>
<dbReference type="SUPFAM" id="SSF55136">
    <property type="entry name" value="Probable bacterial effector-binding domain"/>
    <property type="match status" value="1"/>
</dbReference>
<evidence type="ECO:0000313" key="2">
    <source>
        <dbReference type="Proteomes" id="UP000186607"/>
    </source>
</evidence>
<reference evidence="1 2" key="1">
    <citation type="submission" date="2017-01" db="EMBL/GenBank/DDBJ databases">
        <title>Genome Analysis of Deinococcus marmoris KOPRI26562.</title>
        <authorList>
            <person name="Kim J.H."/>
            <person name="Oh H.-M."/>
        </authorList>
    </citation>
    <scope>NUCLEOTIDE SEQUENCE [LARGE SCALE GENOMIC DNA]</scope>
    <source>
        <strain evidence="1 2">KOPRI26562</strain>
    </source>
</reference>